<dbReference type="Proteomes" id="UP001151760">
    <property type="component" value="Unassembled WGS sequence"/>
</dbReference>
<reference evidence="3" key="1">
    <citation type="journal article" date="2022" name="Int. J. Mol. Sci.">
        <title>Draft Genome of Tanacetum Coccineum: Genomic Comparison of Closely Related Tanacetum-Family Plants.</title>
        <authorList>
            <person name="Yamashiro T."/>
            <person name="Shiraishi A."/>
            <person name="Nakayama K."/>
            <person name="Satake H."/>
        </authorList>
    </citation>
    <scope>NUCLEOTIDE SEQUENCE</scope>
</reference>
<protein>
    <submittedName>
        <fullName evidence="3">Uncharacterized protein</fullName>
    </submittedName>
</protein>
<accession>A0ABQ5H3W8</accession>
<evidence type="ECO:0000313" key="4">
    <source>
        <dbReference type="Proteomes" id="UP001151760"/>
    </source>
</evidence>
<proteinExistence type="predicted"/>
<keyword evidence="4" id="KW-1185">Reference proteome</keyword>
<comment type="caution">
    <text evidence="3">The sequence shown here is derived from an EMBL/GenBank/DDBJ whole genome shotgun (WGS) entry which is preliminary data.</text>
</comment>
<evidence type="ECO:0000256" key="1">
    <source>
        <dbReference type="SAM" id="Coils"/>
    </source>
</evidence>
<feature type="region of interest" description="Disordered" evidence="2">
    <location>
        <begin position="159"/>
        <end position="184"/>
    </location>
</feature>
<sequence length="397" mass="45659">MSTPSNNSQMHNDIMAAGSRKRPSMLALVDACSTAREIWLAIKHLQQGESINKQDVKTKLLWEFGKFNSKDGESIESYYSRFYKMINEMVRNKLKQHQNEANEIRAEKIAKNANPLALVTAAQHYLDNYSPDTYHQALKTHKPYAPSSRQTLLIRYHDPTKTKGKELAKPITPPSESPSKEKDLPDVEPLEKLQFNNDYNVFANDKQHSEQPKSIKNTCVMESIESNVTPNSSNMCDNECQDDKNAKVPEDEHVMLASLIANFKLDLDVNKKSQRQLKKANTSITQELNKSKQDLEKIKQDLEKSKQDIEKTKQDLEISKQNLTYSKSELEKYIMFQTNHQDKEKVELKCARALGLLEHTKPQHHEYSKTQLLKTFCVKEENAKLLTKISAYESRIS</sequence>
<evidence type="ECO:0000256" key="2">
    <source>
        <dbReference type="SAM" id="MobiDB-lite"/>
    </source>
</evidence>
<feature type="coiled-coil region" evidence="1">
    <location>
        <begin position="281"/>
        <end position="322"/>
    </location>
</feature>
<reference evidence="3" key="2">
    <citation type="submission" date="2022-01" db="EMBL/GenBank/DDBJ databases">
        <authorList>
            <person name="Yamashiro T."/>
            <person name="Shiraishi A."/>
            <person name="Satake H."/>
            <person name="Nakayama K."/>
        </authorList>
    </citation>
    <scope>NUCLEOTIDE SEQUENCE</scope>
</reference>
<feature type="coiled-coil region" evidence="1">
    <location>
        <begin position="87"/>
        <end position="114"/>
    </location>
</feature>
<evidence type="ECO:0000313" key="3">
    <source>
        <dbReference type="EMBL" id="GJT82196.1"/>
    </source>
</evidence>
<name>A0ABQ5H3W8_9ASTR</name>
<organism evidence="3 4">
    <name type="scientific">Tanacetum coccineum</name>
    <dbReference type="NCBI Taxonomy" id="301880"/>
    <lineage>
        <taxon>Eukaryota</taxon>
        <taxon>Viridiplantae</taxon>
        <taxon>Streptophyta</taxon>
        <taxon>Embryophyta</taxon>
        <taxon>Tracheophyta</taxon>
        <taxon>Spermatophyta</taxon>
        <taxon>Magnoliopsida</taxon>
        <taxon>eudicotyledons</taxon>
        <taxon>Gunneridae</taxon>
        <taxon>Pentapetalae</taxon>
        <taxon>asterids</taxon>
        <taxon>campanulids</taxon>
        <taxon>Asterales</taxon>
        <taxon>Asteraceae</taxon>
        <taxon>Asteroideae</taxon>
        <taxon>Anthemideae</taxon>
        <taxon>Anthemidinae</taxon>
        <taxon>Tanacetum</taxon>
    </lineage>
</organism>
<gene>
    <name evidence="3" type="ORF">Tco_1056538</name>
</gene>
<keyword evidence="1" id="KW-0175">Coiled coil</keyword>
<feature type="compositionally biased region" description="Basic and acidic residues" evidence="2">
    <location>
        <begin position="159"/>
        <end position="168"/>
    </location>
</feature>
<dbReference type="EMBL" id="BQNB010019145">
    <property type="protein sequence ID" value="GJT82196.1"/>
    <property type="molecule type" value="Genomic_DNA"/>
</dbReference>